<dbReference type="PANTHER" id="PTHR43531:SF14">
    <property type="entry name" value="METHYL-ACCEPTING CHEMOTAXIS PROTEIN I-RELATED"/>
    <property type="match status" value="1"/>
</dbReference>
<gene>
    <name evidence="5" type="ORF">SM757_13175</name>
</gene>
<protein>
    <submittedName>
        <fullName evidence="5">Methyl-accepting chemotaxis protein</fullName>
    </submittedName>
</protein>
<keyword evidence="1" id="KW-0488">Methylation</keyword>
<dbReference type="Gene3D" id="1.10.287.950">
    <property type="entry name" value="Methyl-accepting chemotaxis protein"/>
    <property type="match status" value="1"/>
</dbReference>
<dbReference type="InterPro" id="IPR004089">
    <property type="entry name" value="MCPsignal_dom"/>
</dbReference>
<evidence type="ECO:0000313" key="6">
    <source>
        <dbReference type="Proteomes" id="UP001293718"/>
    </source>
</evidence>
<reference evidence="5 6" key="1">
    <citation type="submission" date="2023-11" db="EMBL/GenBank/DDBJ databases">
        <title>Draft genome of Azohydromonas lata strain H1 (DSM1123), a polyhydroxyalkanoate producer.</title>
        <authorList>
            <person name="Traversa D."/>
            <person name="D'Addabbo P."/>
            <person name="Pazzani C."/>
            <person name="Manzari C."/>
            <person name="Chiara M."/>
            <person name="Scrascia M."/>
        </authorList>
    </citation>
    <scope>NUCLEOTIDE SEQUENCE [LARGE SCALE GENOMIC DNA]</scope>
    <source>
        <strain evidence="5 6">H1</strain>
    </source>
</reference>
<dbReference type="SUPFAM" id="SSF58104">
    <property type="entry name" value="Methyl-accepting chemotaxis protein (MCP) signaling domain"/>
    <property type="match status" value="1"/>
</dbReference>
<dbReference type="RefSeq" id="WP_322465819.1">
    <property type="nucleotide sequence ID" value="NZ_JAXOJX010000019.1"/>
</dbReference>
<organism evidence="5 6">
    <name type="scientific">Azohydromonas lata</name>
    <dbReference type="NCBI Taxonomy" id="45677"/>
    <lineage>
        <taxon>Bacteria</taxon>
        <taxon>Pseudomonadati</taxon>
        <taxon>Pseudomonadota</taxon>
        <taxon>Betaproteobacteria</taxon>
        <taxon>Burkholderiales</taxon>
        <taxon>Sphaerotilaceae</taxon>
        <taxon>Azohydromonas</taxon>
    </lineage>
</organism>
<dbReference type="SMART" id="SM00283">
    <property type="entry name" value="MA"/>
    <property type="match status" value="1"/>
</dbReference>
<evidence type="ECO:0000256" key="1">
    <source>
        <dbReference type="ARBA" id="ARBA00022481"/>
    </source>
</evidence>
<keyword evidence="3" id="KW-0807">Transducer</keyword>
<dbReference type="Pfam" id="PF00015">
    <property type="entry name" value="MCPsignal"/>
    <property type="match status" value="1"/>
</dbReference>
<dbReference type="Proteomes" id="UP001293718">
    <property type="component" value="Unassembled WGS sequence"/>
</dbReference>
<evidence type="ECO:0000259" key="4">
    <source>
        <dbReference type="PROSITE" id="PS50111"/>
    </source>
</evidence>
<comment type="similarity">
    <text evidence="2">Belongs to the methyl-accepting chemotaxis (MCP) protein family.</text>
</comment>
<evidence type="ECO:0000256" key="3">
    <source>
        <dbReference type="PROSITE-ProRule" id="PRU00284"/>
    </source>
</evidence>
<dbReference type="PROSITE" id="PS50111">
    <property type="entry name" value="CHEMOTAXIS_TRANSDUC_2"/>
    <property type="match status" value="1"/>
</dbReference>
<comment type="caution">
    <text evidence="5">The sequence shown here is derived from an EMBL/GenBank/DDBJ whole genome shotgun (WGS) entry which is preliminary data.</text>
</comment>
<proteinExistence type="inferred from homology"/>
<dbReference type="EMBL" id="JAXOJX010000019">
    <property type="protein sequence ID" value="MDZ5457526.1"/>
    <property type="molecule type" value="Genomic_DNA"/>
</dbReference>
<dbReference type="PANTHER" id="PTHR43531">
    <property type="entry name" value="PROTEIN ICFG"/>
    <property type="match status" value="1"/>
</dbReference>
<dbReference type="CDD" id="cd11386">
    <property type="entry name" value="MCP_signal"/>
    <property type="match status" value="1"/>
</dbReference>
<name>A0ABU5IEK3_9BURK</name>
<dbReference type="InterPro" id="IPR051310">
    <property type="entry name" value="MCP_chemotaxis"/>
</dbReference>
<accession>A0ABU5IEK3</accession>
<feature type="domain" description="Methyl-accepting transducer" evidence="4">
    <location>
        <begin position="257"/>
        <end position="486"/>
    </location>
</feature>
<evidence type="ECO:0000313" key="5">
    <source>
        <dbReference type="EMBL" id="MDZ5457526.1"/>
    </source>
</evidence>
<keyword evidence="6" id="KW-1185">Reference proteome</keyword>
<sequence>MNFRTKIWMLPLCATVVFGVGLGASFLLGMRTTERIEQLRAVDYPYLARMGRISQSAEQFRLTLQSAAAEGDEEKIKDVEPAIAAVREAVTEAAALQGKAGASKALGDAFDAYQQAAIAVTRAMLTGGPAAELVPRMQSAQADFNKRLSEQQSTAEAAVDSAQSEAVSDVQTNTLLNLGTGTLVLLVLGVASRLIVTSVWRELGDEPSRLQRFVQRVASGDLRADMARGPAVPGSLQDAVSIMTARLRETVGTIRHAANAIASASNEIAAGSQDLSSRTEKTSADLQHTASSMSTLTGSVSHTAQAARTADGLASAATVSAQRGGEIVEQVMNSMGGINDASQRIGEIIAVIDGIAFQTNILALNAAVEAARAGEQGRGFAVVAGEVRALAQRSAEAAKEIKDLISASTERVEGGTRLVKEAGNAMEEIVAGVQRVTAVIAEISAATHSQSCGIAQVDQSVQSLDRMTQQNAAMVEESAAAAESLREQSQRLALAVSAFRLDGSDDGQGFSNQGSAPVGRATMLQRTVAPALGYDKESAAPSLG</sequence>
<evidence type="ECO:0000256" key="2">
    <source>
        <dbReference type="ARBA" id="ARBA00029447"/>
    </source>
</evidence>